<reference evidence="13 14" key="1">
    <citation type="submission" date="2020-07" db="EMBL/GenBank/DDBJ databases">
        <title>Genomic Encyclopedia of Type Strains, Phase IV (KMG-V): Genome sequencing to study the core and pangenomes of soil and plant-associated prokaryotes.</title>
        <authorList>
            <person name="Whitman W."/>
        </authorList>
    </citation>
    <scope>NUCLEOTIDE SEQUENCE [LARGE SCALE GENOMIC DNA]</scope>
    <source>
        <strain evidence="13 14">SAS40</strain>
    </source>
</reference>
<evidence type="ECO:0000256" key="10">
    <source>
        <dbReference type="RuleBase" id="RU003733"/>
    </source>
</evidence>
<comment type="similarity">
    <text evidence="2 9 10">Belongs to the FGGY kinase family.</text>
</comment>
<feature type="binding site" evidence="9">
    <location>
        <position position="453"/>
    </location>
    <ligand>
        <name>ATP</name>
        <dbReference type="ChEBI" id="CHEBI:30616"/>
    </ligand>
</feature>
<feature type="binding site" evidence="9">
    <location>
        <position position="242"/>
    </location>
    <ligand>
        <name>sn-glycerol 3-phosphate</name>
        <dbReference type="ChEBI" id="CHEBI:57597"/>
    </ligand>
</feature>
<feature type="binding site" evidence="9">
    <location>
        <position position="11"/>
    </location>
    <ligand>
        <name>sn-glycerol 3-phosphate</name>
        <dbReference type="ChEBI" id="CHEBI:57597"/>
    </ligand>
</feature>
<dbReference type="Pfam" id="PF00370">
    <property type="entry name" value="FGGY_N"/>
    <property type="match status" value="1"/>
</dbReference>
<feature type="binding site" evidence="9">
    <location>
        <position position="81"/>
    </location>
    <ligand>
        <name>glycerol</name>
        <dbReference type="ChEBI" id="CHEBI:17754"/>
    </ligand>
</feature>
<feature type="binding site" evidence="9">
    <location>
        <position position="11"/>
    </location>
    <ligand>
        <name>ATP</name>
        <dbReference type="ChEBI" id="CHEBI:30616"/>
    </ligand>
</feature>
<feature type="binding site" evidence="9">
    <location>
        <position position="264"/>
    </location>
    <ligand>
        <name>ADP</name>
        <dbReference type="ChEBI" id="CHEBI:456216"/>
    </ligand>
</feature>
<feature type="binding site" evidence="9">
    <location>
        <position position="264"/>
    </location>
    <ligand>
        <name>ATP</name>
        <dbReference type="ChEBI" id="CHEBI:30616"/>
    </ligand>
</feature>
<evidence type="ECO:0000256" key="4">
    <source>
        <dbReference type="ARBA" id="ARBA00022741"/>
    </source>
</evidence>
<dbReference type="Pfam" id="PF02782">
    <property type="entry name" value="FGGY_C"/>
    <property type="match status" value="1"/>
</dbReference>
<evidence type="ECO:0000256" key="8">
    <source>
        <dbReference type="ARBA" id="ARBA00052101"/>
    </source>
</evidence>
<name>A0A7Y9ISE2_9BURK</name>
<comment type="caution">
    <text evidence="13">The sequence shown here is derived from an EMBL/GenBank/DDBJ whole genome shotgun (WGS) entry which is preliminary data.</text>
</comment>
<feature type="binding site" evidence="9">
    <location>
        <position position="82"/>
    </location>
    <ligand>
        <name>glycerol</name>
        <dbReference type="ChEBI" id="CHEBI:17754"/>
    </ligand>
</feature>
<feature type="binding site" evidence="9">
    <location>
        <position position="82"/>
    </location>
    <ligand>
        <name>sn-glycerol 3-phosphate</name>
        <dbReference type="ChEBI" id="CHEBI:57597"/>
    </ligand>
</feature>
<dbReference type="InterPro" id="IPR005999">
    <property type="entry name" value="Glycerol_kin"/>
</dbReference>
<feature type="binding site" evidence="9">
    <location>
        <position position="15"/>
    </location>
    <ligand>
        <name>ADP</name>
        <dbReference type="ChEBI" id="CHEBI:456216"/>
    </ligand>
</feature>
<evidence type="ECO:0000256" key="6">
    <source>
        <dbReference type="ARBA" id="ARBA00022798"/>
    </source>
</evidence>
<evidence type="ECO:0000313" key="13">
    <source>
        <dbReference type="EMBL" id="NYE82101.1"/>
    </source>
</evidence>
<feature type="binding site" evidence="9">
    <location>
        <position position="81"/>
    </location>
    <ligand>
        <name>sn-glycerol 3-phosphate</name>
        <dbReference type="ChEBI" id="CHEBI:57597"/>
    </ligand>
</feature>
<accession>A0A7Y9ISE2</accession>
<evidence type="ECO:0000256" key="3">
    <source>
        <dbReference type="ARBA" id="ARBA00022679"/>
    </source>
</evidence>
<comment type="function">
    <text evidence="9">Key enzyme in the regulation of glycerol uptake and metabolism. Catalyzes the phosphorylation of glycerol to yield sn-glycerol 3-phosphate.</text>
</comment>
<feature type="binding site" evidence="9">
    <location>
        <position position="13"/>
    </location>
    <ligand>
        <name>ATP</name>
        <dbReference type="ChEBI" id="CHEBI:30616"/>
    </ligand>
</feature>
<dbReference type="Proteomes" id="UP000542125">
    <property type="component" value="Unassembled WGS sequence"/>
</dbReference>
<gene>
    <name evidence="9" type="primary">glpK</name>
    <name evidence="13" type="ORF">FHW18_001372</name>
</gene>
<dbReference type="InterPro" id="IPR000577">
    <property type="entry name" value="Carb_kinase_FGGY"/>
</dbReference>
<evidence type="ECO:0000256" key="2">
    <source>
        <dbReference type="ARBA" id="ARBA00009156"/>
    </source>
</evidence>
<dbReference type="Gene3D" id="3.30.420.40">
    <property type="match status" value="2"/>
</dbReference>
<dbReference type="GO" id="GO:0004370">
    <property type="term" value="F:glycerol kinase activity"/>
    <property type="evidence" value="ECO:0007669"/>
    <property type="project" value="UniProtKB-UniRule"/>
</dbReference>
<dbReference type="CDD" id="cd07786">
    <property type="entry name" value="FGGY_EcGK_like"/>
    <property type="match status" value="1"/>
</dbReference>
<keyword evidence="14" id="KW-1185">Reference proteome</keyword>
<dbReference type="InterPro" id="IPR018485">
    <property type="entry name" value="FGGY_C"/>
</dbReference>
<feature type="binding site" evidence="9">
    <location>
        <position position="133"/>
    </location>
    <ligand>
        <name>glycerol</name>
        <dbReference type="ChEBI" id="CHEBI:17754"/>
    </ligand>
</feature>
<evidence type="ECO:0000256" key="9">
    <source>
        <dbReference type="HAMAP-Rule" id="MF_00186"/>
    </source>
</evidence>
<feature type="binding site" evidence="9">
    <location>
        <position position="133"/>
    </location>
    <ligand>
        <name>sn-glycerol 3-phosphate</name>
        <dbReference type="ChEBI" id="CHEBI:57597"/>
    </ligand>
</feature>
<feature type="binding site" evidence="9">
    <location>
        <position position="12"/>
    </location>
    <ligand>
        <name>ATP</name>
        <dbReference type="ChEBI" id="CHEBI:30616"/>
    </ligand>
</feature>
<dbReference type="GO" id="GO:0005829">
    <property type="term" value="C:cytosol"/>
    <property type="evidence" value="ECO:0007669"/>
    <property type="project" value="TreeGrafter"/>
</dbReference>
<feature type="domain" description="Carbohydrate kinase FGGY N-terminal" evidence="11">
    <location>
        <begin position="3"/>
        <end position="249"/>
    </location>
</feature>
<comment type="activity regulation">
    <text evidence="9">Inhibited by fructose 1,6-bisphosphate (FBP).</text>
</comment>
<dbReference type="EMBL" id="JACBYR010000001">
    <property type="protein sequence ID" value="NYE82101.1"/>
    <property type="molecule type" value="Genomic_DNA"/>
</dbReference>
<dbReference type="RefSeq" id="WP_179584645.1">
    <property type="nucleotide sequence ID" value="NZ_JACBYR010000001.1"/>
</dbReference>
<dbReference type="InterPro" id="IPR018484">
    <property type="entry name" value="FGGY_N"/>
</dbReference>
<feature type="binding site" evidence="9">
    <location>
        <position position="356"/>
    </location>
    <ligand>
        <name>ATP</name>
        <dbReference type="ChEBI" id="CHEBI:30616"/>
    </ligand>
</feature>
<keyword evidence="3 9" id="KW-0808">Transferase</keyword>
<dbReference type="AlphaFoldDB" id="A0A7Y9ISE2"/>
<feature type="binding site" evidence="9">
    <location>
        <position position="457"/>
    </location>
    <ligand>
        <name>ADP</name>
        <dbReference type="ChEBI" id="CHEBI:456216"/>
    </ligand>
</feature>
<evidence type="ECO:0000259" key="12">
    <source>
        <dbReference type="Pfam" id="PF02782"/>
    </source>
</evidence>
<organism evidence="13 14">
    <name type="scientific">Pigmentiphaga litoralis</name>
    <dbReference type="NCBI Taxonomy" id="516702"/>
    <lineage>
        <taxon>Bacteria</taxon>
        <taxon>Pseudomonadati</taxon>
        <taxon>Pseudomonadota</taxon>
        <taxon>Betaproteobacteria</taxon>
        <taxon>Burkholderiales</taxon>
        <taxon>Alcaligenaceae</taxon>
        <taxon>Pigmentiphaga</taxon>
    </lineage>
</organism>
<evidence type="ECO:0000313" key="14">
    <source>
        <dbReference type="Proteomes" id="UP000542125"/>
    </source>
</evidence>
<dbReference type="PROSITE" id="PS00933">
    <property type="entry name" value="FGGY_KINASES_1"/>
    <property type="match status" value="1"/>
</dbReference>
<protein>
    <recommendedName>
        <fullName evidence="9">Glycerol kinase</fullName>
        <ecNumber evidence="9">2.7.1.30</ecNumber>
    </recommendedName>
    <alternativeName>
        <fullName evidence="9">ATP:glycerol 3-phosphotransferase</fullName>
    </alternativeName>
    <alternativeName>
        <fullName evidence="9">Glycerokinase</fullName>
        <shortName evidence="9">GK</shortName>
    </alternativeName>
</protein>
<dbReference type="GO" id="GO:0005524">
    <property type="term" value="F:ATP binding"/>
    <property type="evidence" value="ECO:0007669"/>
    <property type="project" value="UniProtKB-UniRule"/>
</dbReference>
<dbReference type="FunFam" id="3.30.420.40:FF:000007">
    <property type="entry name" value="Glycerol kinase"/>
    <property type="match status" value="1"/>
</dbReference>
<keyword evidence="6 9" id="KW-0319">Glycerol metabolism</keyword>
<dbReference type="UniPathway" id="UPA00618">
    <property type="reaction ID" value="UER00672"/>
</dbReference>
<comment type="pathway">
    <text evidence="1 9">Polyol metabolism; glycerol degradation via glycerol kinase pathway; sn-glycerol 3-phosphate from glycerol: step 1/1.</text>
</comment>
<dbReference type="PANTHER" id="PTHR10196">
    <property type="entry name" value="SUGAR KINASE"/>
    <property type="match status" value="1"/>
</dbReference>
<comment type="catalytic activity">
    <reaction evidence="8 9">
        <text>glycerol + ATP = sn-glycerol 3-phosphate + ADP + H(+)</text>
        <dbReference type="Rhea" id="RHEA:21644"/>
        <dbReference type="ChEBI" id="CHEBI:15378"/>
        <dbReference type="ChEBI" id="CHEBI:17754"/>
        <dbReference type="ChEBI" id="CHEBI:30616"/>
        <dbReference type="ChEBI" id="CHEBI:57597"/>
        <dbReference type="ChEBI" id="CHEBI:456216"/>
        <dbReference type="EC" id="2.7.1.30"/>
    </reaction>
</comment>
<evidence type="ECO:0000259" key="11">
    <source>
        <dbReference type="Pfam" id="PF00370"/>
    </source>
</evidence>
<evidence type="ECO:0000256" key="7">
    <source>
        <dbReference type="ARBA" id="ARBA00022840"/>
    </source>
</evidence>
<dbReference type="GO" id="GO:0006072">
    <property type="term" value="P:glycerol-3-phosphate metabolic process"/>
    <property type="evidence" value="ECO:0007669"/>
    <property type="project" value="InterPro"/>
</dbReference>
<dbReference type="HAMAP" id="MF_00186">
    <property type="entry name" value="Glycerol_kin"/>
    <property type="match status" value="1"/>
</dbReference>
<feature type="binding site" evidence="9">
    <location>
        <position position="11"/>
    </location>
    <ligand>
        <name>ADP</name>
        <dbReference type="ChEBI" id="CHEBI:456216"/>
    </ligand>
</feature>
<keyword evidence="7 9" id="KW-0067">ATP-binding</keyword>
<evidence type="ECO:0000256" key="5">
    <source>
        <dbReference type="ARBA" id="ARBA00022777"/>
    </source>
</evidence>
<feature type="domain" description="Carbohydrate kinase FGGY C-terminal" evidence="12">
    <location>
        <begin position="341"/>
        <end position="492"/>
    </location>
</feature>
<dbReference type="InterPro" id="IPR018483">
    <property type="entry name" value="Carb_kinase_FGGY_CS"/>
</dbReference>
<feature type="binding site" evidence="9">
    <location>
        <position position="243"/>
    </location>
    <ligand>
        <name>glycerol</name>
        <dbReference type="ChEBI" id="CHEBI:17754"/>
    </ligand>
</feature>
<evidence type="ECO:0000256" key="1">
    <source>
        <dbReference type="ARBA" id="ARBA00005190"/>
    </source>
</evidence>
<feature type="binding site" evidence="9">
    <location>
        <position position="242"/>
    </location>
    <ligand>
        <name>glycerol</name>
        <dbReference type="ChEBI" id="CHEBI:17754"/>
    </ligand>
</feature>
<feature type="binding site" evidence="9">
    <location>
        <position position="453"/>
    </location>
    <ligand>
        <name>ADP</name>
        <dbReference type="ChEBI" id="CHEBI:456216"/>
    </ligand>
</feature>
<keyword evidence="5 9" id="KW-0418">Kinase</keyword>
<feature type="binding site" evidence="9">
    <location>
        <position position="352"/>
    </location>
    <ligand>
        <name>ATP</name>
        <dbReference type="ChEBI" id="CHEBI:30616"/>
    </ligand>
</feature>
<feature type="binding site" evidence="9">
    <location>
        <position position="352"/>
    </location>
    <ligand>
        <name>ADP</name>
        <dbReference type="ChEBI" id="CHEBI:456216"/>
    </ligand>
</feature>
<dbReference type="PIRSF" id="PIRSF000538">
    <property type="entry name" value="GlpK"/>
    <property type="match status" value="1"/>
</dbReference>
<dbReference type="FunFam" id="3.30.420.40:FF:000008">
    <property type="entry name" value="Glycerol kinase"/>
    <property type="match status" value="1"/>
</dbReference>
<sequence length="542" mass="57470">MRYILAFDQGTTSSRAIVFDHSGAIRGLGQQEFTQHYPQPGWVEHDATEIWTSQLAVARRAMRNAGVAAADIAAIGITNQRETTVLWDRATGDPVGRAIVWQDRRTAAACDALREAGHGDFIQARTGLVVDAYFSATKLAWLLDNIPGARDRAERGELAFGTVDSWLVWNLTGGAVHSTDYGNAARTMLFDLHTRDWCDALLDLLRIPKSLLPSIAPSSGVVGNTLPELLGGAVPIAGVAGDQHAATFGQACLTPGMAKNTYGTGCFMLMNVGKEPVVSHNNLLSTVGWAFPAEVVSAASVGGPAVASAADSVAPNPAVPAPAITSGASAGLAKAFAVDIDFMLEGSIFMAGATVQWLRDGLGIIDTSPEVEALATSVPDTGDVFLVPAFTGLGAPYWDPYARGAIVGMTRGTTKAHIARAAVEAIAFQTAELLDAMQKDSGIDLQELRVDGGASHNNLLMQFQADLLGVDVVRPRVTETTALGAAYLAGLAVGFWSNKEEVQANWRAERRFKPAMAEEVRAKKMARWRQAVAHARGWAAPE</sequence>
<dbReference type="SUPFAM" id="SSF53067">
    <property type="entry name" value="Actin-like ATPase domain"/>
    <property type="match status" value="3"/>
</dbReference>
<dbReference type="PANTHER" id="PTHR10196:SF69">
    <property type="entry name" value="GLYCEROL KINASE"/>
    <property type="match status" value="1"/>
</dbReference>
<dbReference type="GO" id="GO:0019563">
    <property type="term" value="P:glycerol catabolic process"/>
    <property type="evidence" value="ECO:0007669"/>
    <property type="project" value="UniProtKB-UniRule"/>
</dbReference>
<dbReference type="EC" id="2.7.1.30" evidence="9"/>
<dbReference type="InterPro" id="IPR043129">
    <property type="entry name" value="ATPase_NBD"/>
</dbReference>
<proteinExistence type="inferred from homology"/>
<dbReference type="PROSITE" id="PS00445">
    <property type="entry name" value="FGGY_KINASES_2"/>
    <property type="match status" value="1"/>
</dbReference>
<keyword evidence="4 9" id="KW-0547">Nucleotide-binding</keyword>